<dbReference type="PANTHER" id="PTHR46621:SF1">
    <property type="entry name" value="SNRNA-ACTIVATING PROTEIN COMPLEX SUBUNIT 4"/>
    <property type="match status" value="1"/>
</dbReference>
<comment type="caution">
    <text evidence="8">The sequence shown here is derived from an EMBL/GenBank/DDBJ whole genome shotgun (WGS) entry which is preliminary data.</text>
</comment>
<evidence type="ECO:0000256" key="1">
    <source>
        <dbReference type="ARBA" id="ARBA00023015"/>
    </source>
</evidence>
<evidence type="ECO:0000256" key="4">
    <source>
        <dbReference type="ARBA" id="ARBA00023242"/>
    </source>
</evidence>
<feature type="region of interest" description="Disordered" evidence="5">
    <location>
        <begin position="277"/>
        <end position="304"/>
    </location>
</feature>
<dbReference type="GeneID" id="94840981"/>
<dbReference type="Pfam" id="PF13921">
    <property type="entry name" value="Myb_DNA-bind_6"/>
    <property type="match status" value="1"/>
</dbReference>
<evidence type="ECO:0000313" key="9">
    <source>
        <dbReference type="Proteomes" id="UP000179807"/>
    </source>
</evidence>
<organism evidence="8 9">
    <name type="scientific">Tritrichomonas foetus</name>
    <dbReference type="NCBI Taxonomy" id="1144522"/>
    <lineage>
        <taxon>Eukaryota</taxon>
        <taxon>Metamonada</taxon>
        <taxon>Parabasalia</taxon>
        <taxon>Tritrichomonadida</taxon>
        <taxon>Tritrichomonadidae</taxon>
        <taxon>Tritrichomonas</taxon>
    </lineage>
</organism>
<keyword evidence="4" id="KW-0539">Nucleus</keyword>
<name>A0A1J4K2N0_9EUKA</name>
<feature type="domain" description="HTH myb-type" evidence="7">
    <location>
        <begin position="172"/>
        <end position="222"/>
    </location>
</feature>
<dbReference type="AlphaFoldDB" id="A0A1J4K2N0"/>
<evidence type="ECO:0000313" key="8">
    <source>
        <dbReference type="EMBL" id="OHT04004.1"/>
    </source>
</evidence>
<dbReference type="PANTHER" id="PTHR46621">
    <property type="entry name" value="SNRNA-ACTIVATING PROTEIN COMPLEX SUBUNIT 4"/>
    <property type="match status" value="1"/>
</dbReference>
<gene>
    <name evidence="8" type="ORF">TRFO_28606</name>
</gene>
<dbReference type="RefSeq" id="XP_068357140.1">
    <property type="nucleotide sequence ID" value="XM_068506277.1"/>
</dbReference>
<keyword evidence="2" id="KW-0238">DNA-binding</keyword>
<feature type="domain" description="HTH myb-type" evidence="7">
    <location>
        <begin position="116"/>
        <end position="170"/>
    </location>
</feature>
<feature type="domain" description="Myb-like" evidence="6">
    <location>
        <begin position="114"/>
        <end position="166"/>
    </location>
</feature>
<dbReference type="EMBL" id="MLAK01000809">
    <property type="protein sequence ID" value="OHT04004.1"/>
    <property type="molecule type" value="Genomic_DNA"/>
</dbReference>
<evidence type="ECO:0000259" key="6">
    <source>
        <dbReference type="PROSITE" id="PS50090"/>
    </source>
</evidence>
<reference evidence="8" key="1">
    <citation type="submission" date="2016-10" db="EMBL/GenBank/DDBJ databases">
        <authorList>
            <person name="Benchimol M."/>
            <person name="Almeida L.G."/>
            <person name="Vasconcelos A.T."/>
            <person name="Perreira-Neves A."/>
            <person name="Rosa I.A."/>
            <person name="Tasca T."/>
            <person name="Bogo M.R."/>
            <person name="de Souza W."/>
        </authorList>
    </citation>
    <scope>NUCLEOTIDE SEQUENCE [LARGE SCALE GENOMIC DNA]</scope>
    <source>
        <strain evidence="8">K</strain>
    </source>
</reference>
<evidence type="ECO:0000259" key="7">
    <source>
        <dbReference type="PROSITE" id="PS51294"/>
    </source>
</evidence>
<dbReference type="Gene3D" id="1.10.10.60">
    <property type="entry name" value="Homeodomain-like"/>
    <property type="match status" value="2"/>
</dbReference>
<protein>
    <recommendedName>
        <fullName evidence="10">Myb-like DNA-binding domain containing protein</fullName>
    </recommendedName>
</protein>
<evidence type="ECO:0000256" key="5">
    <source>
        <dbReference type="SAM" id="MobiDB-lite"/>
    </source>
</evidence>
<dbReference type="GO" id="GO:0042796">
    <property type="term" value="P:snRNA transcription by RNA polymerase III"/>
    <property type="evidence" value="ECO:0007669"/>
    <property type="project" value="TreeGrafter"/>
</dbReference>
<evidence type="ECO:0008006" key="10">
    <source>
        <dbReference type="Google" id="ProtNLM"/>
    </source>
</evidence>
<dbReference type="SMART" id="SM00717">
    <property type="entry name" value="SANT"/>
    <property type="match status" value="2"/>
</dbReference>
<dbReference type="SUPFAM" id="SSF46689">
    <property type="entry name" value="Homeodomain-like"/>
    <property type="match status" value="1"/>
</dbReference>
<dbReference type="GO" id="GO:0019185">
    <property type="term" value="C:snRNA-activating protein complex"/>
    <property type="evidence" value="ECO:0007669"/>
    <property type="project" value="TreeGrafter"/>
</dbReference>
<dbReference type="GO" id="GO:0042795">
    <property type="term" value="P:snRNA transcription by RNA polymerase II"/>
    <property type="evidence" value="ECO:0007669"/>
    <property type="project" value="TreeGrafter"/>
</dbReference>
<dbReference type="InterPro" id="IPR009057">
    <property type="entry name" value="Homeodomain-like_sf"/>
</dbReference>
<keyword evidence="1" id="KW-0805">Transcription regulation</keyword>
<dbReference type="CDD" id="cd00167">
    <property type="entry name" value="SANT"/>
    <property type="match status" value="2"/>
</dbReference>
<keyword evidence="9" id="KW-1185">Reference proteome</keyword>
<evidence type="ECO:0000256" key="2">
    <source>
        <dbReference type="ARBA" id="ARBA00023125"/>
    </source>
</evidence>
<accession>A0A1J4K2N0</accession>
<dbReference type="VEuPathDB" id="TrichDB:TRFO_28606"/>
<proteinExistence type="predicted"/>
<dbReference type="InterPro" id="IPR017930">
    <property type="entry name" value="Myb_dom"/>
</dbReference>
<dbReference type="Proteomes" id="UP000179807">
    <property type="component" value="Unassembled WGS sequence"/>
</dbReference>
<dbReference type="InterPro" id="IPR051575">
    <property type="entry name" value="Myb-like_DNA-bd"/>
</dbReference>
<keyword evidence="3" id="KW-0804">Transcription</keyword>
<sequence>MASLLSDVAMTYVKLAAPSFNNDEALQQIHQSFDNYIKTINSKKSMNSIKNLENSFEKVNETGDENTLREELVSILQRAIQTIEPLEKIDVVLSVPETPPPINRSEYFSESIHSLRKKTRPWSSPEDIRLLAGINKFGLDNWISVSKFVGNGRSRAQCAQRWVRGLDPRISKDQWSQEEEEKMLELIKTSSNKGWTTIAAGMGNRSDVQCRYHFLQMQREGKLVGEYANLIPVHQEKQHSPPIPLPQKGRNLTISKQNSIPISMQPNQQQFQKIQRQRSFSMQSGVSRHPPPSPFQQKSPFQPPFQPPIPQIPAGQITSQIPSSLKGMTSSIPNVMQQISQTGQQNPFAQQLQHNPFQSQNLIQSEMRKQPPLPTQNFQPPNLAPFPAYQSQVINNPSFVPKSQRRSSLSTPKPLTIFDEFGFDNNSEDDIFTSDIDFLQTNSEELFPTDPFENPPQAFQQNTQQLNVPTLNPPQPAQQQFNENFIDWSIDGTNDTKDGIDYQAVW</sequence>
<evidence type="ECO:0000256" key="3">
    <source>
        <dbReference type="ARBA" id="ARBA00023163"/>
    </source>
</evidence>
<dbReference type="GO" id="GO:0001006">
    <property type="term" value="F:RNA polymerase III type 3 promoter sequence-specific DNA binding"/>
    <property type="evidence" value="ECO:0007669"/>
    <property type="project" value="TreeGrafter"/>
</dbReference>
<dbReference type="InterPro" id="IPR001005">
    <property type="entry name" value="SANT/Myb"/>
</dbReference>
<dbReference type="GO" id="GO:0000978">
    <property type="term" value="F:RNA polymerase II cis-regulatory region sequence-specific DNA binding"/>
    <property type="evidence" value="ECO:0007669"/>
    <property type="project" value="TreeGrafter"/>
</dbReference>
<dbReference type="PROSITE" id="PS50090">
    <property type="entry name" value="MYB_LIKE"/>
    <property type="match status" value="2"/>
</dbReference>
<dbReference type="PROSITE" id="PS51294">
    <property type="entry name" value="HTH_MYB"/>
    <property type="match status" value="2"/>
</dbReference>
<feature type="domain" description="Myb-like" evidence="6">
    <location>
        <begin position="167"/>
        <end position="218"/>
    </location>
</feature>
<dbReference type="OrthoDB" id="2143914at2759"/>